<dbReference type="STRING" id="381764.Fnod_1786"/>
<evidence type="ECO:0000313" key="2">
    <source>
        <dbReference type="EMBL" id="ABS61619.1"/>
    </source>
</evidence>
<proteinExistence type="predicted"/>
<dbReference type="Proteomes" id="UP000002415">
    <property type="component" value="Chromosome"/>
</dbReference>
<dbReference type="HOGENOM" id="CLU_2493279_0_0_0"/>
<keyword evidence="1" id="KW-1133">Transmembrane helix</keyword>
<protein>
    <submittedName>
        <fullName evidence="2">Uncharacterized protein</fullName>
    </submittedName>
</protein>
<sequence length="86" mass="9969">MTLVRAKQREVILEKESSFISTFFKYLIPIVLLVILALSAYILNWRTVQLSKELSIYRENLSIIEQQSEVLGLQITKIVMGRDVIN</sequence>
<keyword evidence="1" id="KW-0812">Transmembrane</keyword>
<evidence type="ECO:0000256" key="1">
    <source>
        <dbReference type="SAM" id="Phobius"/>
    </source>
</evidence>
<gene>
    <name evidence="2" type="ordered locus">Fnod_1786</name>
</gene>
<dbReference type="KEGG" id="fno:Fnod_1786"/>
<reference evidence="2 3" key="1">
    <citation type="submission" date="2007-07" db="EMBL/GenBank/DDBJ databases">
        <title>Complete sequence of Fervidobacterium nodosum Rt17-B1.</title>
        <authorList>
            <consortium name="US DOE Joint Genome Institute"/>
            <person name="Copeland A."/>
            <person name="Lucas S."/>
            <person name="Lapidus A."/>
            <person name="Barry K."/>
            <person name="Glavina del Rio T."/>
            <person name="Dalin E."/>
            <person name="Tice H."/>
            <person name="Pitluck S."/>
            <person name="Saunders E."/>
            <person name="Brettin T."/>
            <person name="Bruce D."/>
            <person name="Detter J.C."/>
            <person name="Han C."/>
            <person name="Schmutz J."/>
            <person name="Larimer F."/>
            <person name="Land M."/>
            <person name="Hauser L."/>
            <person name="Kyrpides N."/>
            <person name="Mikhailova N."/>
            <person name="Nelson K."/>
            <person name="Gogarten J.P."/>
            <person name="Noll K."/>
            <person name="Richardson P."/>
        </authorList>
    </citation>
    <scope>NUCLEOTIDE SEQUENCE [LARGE SCALE GENOMIC DNA]</scope>
    <source>
        <strain evidence="3">ATCC 35602 / DSM 5306 / Rt17-B1</strain>
    </source>
</reference>
<keyword evidence="1" id="KW-0472">Membrane</keyword>
<reference evidence="2 3" key="2">
    <citation type="journal article" date="2009" name="Proc. Natl. Acad. Sci. U.S.A.">
        <title>On the chimeric nature, thermophilic origin, and phylogenetic placement of the Thermotogales.</title>
        <authorList>
            <person name="Zhaxybayeva O."/>
            <person name="Swithers K.S."/>
            <person name="Lapierre P."/>
            <person name="Fournier G.P."/>
            <person name="Bickhart D.M."/>
            <person name="DeBoy R.T."/>
            <person name="Nelson K.E."/>
            <person name="Nesbo C.L."/>
            <person name="Doolittle W.F."/>
            <person name="Gogarten J.P."/>
            <person name="Noll K.M."/>
        </authorList>
    </citation>
    <scope>NUCLEOTIDE SEQUENCE [LARGE SCALE GENOMIC DNA]</scope>
    <source>
        <strain evidence="3">ATCC 35602 / DSM 5306 / Rt17-B1</strain>
    </source>
</reference>
<dbReference type="RefSeq" id="WP_011994910.1">
    <property type="nucleotide sequence ID" value="NC_009718.1"/>
</dbReference>
<organism evidence="2 3">
    <name type="scientific">Fervidobacterium nodosum (strain ATCC 35602 / DSM 5306 / Rt17-B1)</name>
    <dbReference type="NCBI Taxonomy" id="381764"/>
    <lineage>
        <taxon>Bacteria</taxon>
        <taxon>Thermotogati</taxon>
        <taxon>Thermotogota</taxon>
        <taxon>Thermotogae</taxon>
        <taxon>Thermotogales</taxon>
        <taxon>Fervidobacteriaceae</taxon>
        <taxon>Fervidobacterium</taxon>
    </lineage>
</organism>
<dbReference type="AlphaFoldDB" id="A7HNY6"/>
<feature type="transmembrane region" description="Helical" evidence="1">
    <location>
        <begin position="23"/>
        <end position="43"/>
    </location>
</feature>
<dbReference type="EMBL" id="CP000771">
    <property type="protein sequence ID" value="ABS61619.1"/>
    <property type="molecule type" value="Genomic_DNA"/>
</dbReference>
<accession>A7HNY6</accession>
<evidence type="ECO:0000313" key="3">
    <source>
        <dbReference type="Proteomes" id="UP000002415"/>
    </source>
</evidence>
<name>A7HNY6_FERNB</name>
<dbReference type="OrthoDB" id="46992at2"/>
<keyword evidence="3" id="KW-1185">Reference proteome</keyword>